<protein>
    <recommendedName>
        <fullName evidence="4">Pilus assembly protein PilO</fullName>
    </recommendedName>
</protein>
<dbReference type="GO" id="GO:0043683">
    <property type="term" value="P:type IV pilus assembly"/>
    <property type="evidence" value="ECO:0007669"/>
    <property type="project" value="InterPro"/>
</dbReference>
<dbReference type="InterPro" id="IPR007445">
    <property type="entry name" value="PilO"/>
</dbReference>
<dbReference type="EMBL" id="MHFR01000037">
    <property type="protein sequence ID" value="OGW98013.1"/>
    <property type="molecule type" value="Genomic_DNA"/>
</dbReference>
<dbReference type="InterPro" id="IPR014717">
    <property type="entry name" value="Transl_elong_EF1B/ribsomal_bS6"/>
</dbReference>
<organism evidence="2 3">
    <name type="scientific">Candidatus Danuiimicrobium aquiferis</name>
    <dbReference type="NCBI Taxonomy" id="1801832"/>
    <lineage>
        <taxon>Bacteria</taxon>
        <taxon>Pseudomonadati</taxon>
        <taxon>Candidatus Omnitrophota</taxon>
        <taxon>Candidatus Danuiimicrobium</taxon>
    </lineage>
</organism>
<reference evidence="2 3" key="1">
    <citation type="journal article" date="2016" name="Nat. Commun.">
        <title>Thousands of microbial genomes shed light on interconnected biogeochemical processes in an aquifer system.</title>
        <authorList>
            <person name="Anantharaman K."/>
            <person name="Brown C.T."/>
            <person name="Hug L.A."/>
            <person name="Sharon I."/>
            <person name="Castelle C.J."/>
            <person name="Probst A.J."/>
            <person name="Thomas B.C."/>
            <person name="Singh A."/>
            <person name="Wilkins M.J."/>
            <person name="Karaoz U."/>
            <person name="Brodie E.L."/>
            <person name="Williams K.H."/>
            <person name="Hubbard S.S."/>
            <person name="Banfield J.F."/>
        </authorList>
    </citation>
    <scope>NUCLEOTIDE SEQUENCE [LARGE SCALE GENOMIC DNA]</scope>
</reference>
<accession>A0A1G1KYS3</accession>
<keyword evidence="1" id="KW-0472">Membrane</keyword>
<gene>
    <name evidence="2" type="ORF">A3G33_07205</name>
</gene>
<evidence type="ECO:0008006" key="4">
    <source>
        <dbReference type="Google" id="ProtNLM"/>
    </source>
</evidence>
<comment type="caution">
    <text evidence="2">The sequence shown here is derived from an EMBL/GenBank/DDBJ whole genome shotgun (WGS) entry which is preliminary data.</text>
</comment>
<dbReference type="AlphaFoldDB" id="A0A1G1KYS3"/>
<name>A0A1G1KYS3_9BACT</name>
<feature type="transmembrane region" description="Helical" evidence="1">
    <location>
        <begin position="26"/>
        <end position="49"/>
    </location>
</feature>
<dbReference type="Proteomes" id="UP000178187">
    <property type="component" value="Unassembled WGS sequence"/>
</dbReference>
<dbReference type="PANTHER" id="PTHR39555:SF1">
    <property type="entry name" value="TYPE IV PILUS INNER MEMBRANE COMPONENT PILO"/>
    <property type="match status" value="1"/>
</dbReference>
<sequence length="202" mass="22922">MAKVAKEQISIKKVREWLAKLDRRMLIQNSIFGAILLIIVFVGVVPVFITNQKMIGEVRELQSHVRDATVRISKIPAMKKEKEFLSKRAEIVRQKFFKMGEIDQLIEIISSTAQKAGIRITASRPSNLELKLEAPFDKLYTAVSYDLSIEGSYHQIGSFFNGLERYGKSFIIPNFYLKGKDARSGILQSNFVLAALIERVGK</sequence>
<dbReference type="PANTHER" id="PTHR39555">
    <property type="entry name" value="FIMBRIAL ASSEMBLY PROTEIN PILO-LIKE PROTEIN-RELATED"/>
    <property type="match status" value="1"/>
</dbReference>
<keyword evidence="1" id="KW-1133">Transmembrane helix</keyword>
<keyword evidence="1" id="KW-0812">Transmembrane</keyword>
<evidence type="ECO:0000313" key="2">
    <source>
        <dbReference type="EMBL" id="OGW98013.1"/>
    </source>
</evidence>
<evidence type="ECO:0000256" key="1">
    <source>
        <dbReference type="SAM" id="Phobius"/>
    </source>
</evidence>
<evidence type="ECO:0000313" key="3">
    <source>
        <dbReference type="Proteomes" id="UP000178187"/>
    </source>
</evidence>
<proteinExistence type="predicted"/>
<dbReference type="Gene3D" id="3.30.70.60">
    <property type="match status" value="1"/>
</dbReference>
<dbReference type="Pfam" id="PF04350">
    <property type="entry name" value="PilO"/>
    <property type="match status" value="1"/>
</dbReference>
<dbReference type="GO" id="GO:0043107">
    <property type="term" value="P:type IV pilus-dependent motility"/>
    <property type="evidence" value="ECO:0007669"/>
    <property type="project" value="InterPro"/>
</dbReference>